<dbReference type="EMBL" id="AAMS01000007">
    <property type="protein sequence ID" value="EAQ05680.1"/>
    <property type="molecule type" value="Genomic_DNA"/>
</dbReference>
<evidence type="ECO:0008006" key="3">
    <source>
        <dbReference type="Google" id="ProtNLM"/>
    </source>
</evidence>
<dbReference type="InterPro" id="IPR016024">
    <property type="entry name" value="ARM-type_fold"/>
</dbReference>
<proteinExistence type="predicted"/>
<dbReference type="eggNOG" id="COG4912">
    <property type="taxonomic scope" value="Bacteria"/>
</dbReference>
<dbReference type="SUPFAM" id="SSF48371">
    <property type="entry name" value="ARM repeat"/>
    <property type="match status" value="1"/>
</dbReference>
<keyword evidence="2" id="KW-1185">Reference proteome</keyword>
<dbReference type="Gene3D" id="1.25.10.90">
    <property type="match status" value="1"/>
</dbReference>
<comment type="caution">
    <text evidence="1">The sequence shown here is derived from an EMBL/GenBank/DDBJ whole genome shotgun (WGS) entry which is preliminary data.</text>
</comment>
<dbReference type="HOGENOM" id="CLU_086977_0_0_5"/>
<dbReference type="CDD" id="cd06561">
    <property type="entry name" value="AlkD_like"/>
    <property type="match status" value="1"/>
</dbReference>
<evidence type="ECO:0000313" key="1">
    <source>
        <dbReference type="EMBL" id="EAQ05680.1"/>
    </source>
</evidence>
<reference evidence="1 2" key="1">
    <citation type="submission" date="2006-01" db="EMBL/GenBank/DDBJ databases">
        <authorList>
            <person name="Hagstrom A."/>
            <person name="Ferriera S."/>
            <person name="Johnson J."/>
            <person name="Kravitz S."/>
            <person name="Halpern A."/>
            <person name="Remington K."/>
            <person name="Beeson K."/>
            <person name="Tran B."/>
            <person name="Rogers Y.-H."/>
            <person name="Friedman R."/>
            <person name="Venter J.C."/>
        </authorList>
    </citation>
    <scope>NUCLEOTIDE SEQUENCE [LARGE SCALE GENOMIC DNA]</scope>
    <source>
        <strain evidence="1 2">SKA53</strain>
    </source>
</reference>
<dbReference type="AlphaFoldDB" id="A3V7N0"/>
<name>A3V7N0_9RHOB</name>
<dbReference type="RefSeq" id="WP_007205200.1">
    <property type="nucleotide sequence ID" value="NZ_CH672414.1"/>
</dbReference>
<dbReference type="STRING" id="314232.SKA53_06237"/>
<dbReference type="InterPro" id="IPR014825">
    <property type="entry name" value="DNA_alkylation"/>
</dbReference>
<evidence type="ECO:0000313" key="2">
    <source>
        <dbReference type="Proteomes" id="UP000004507"/>
    </source>
</evidence>
<accession>A3V7N0</accession>
<organism evidence="1 2">
    <name type="scientific">Yoonia vestfoldensis SKA53</name>
    <dbReference type="NCBI Taxonomy" id="314232"/>
    <lineage>
        <taxon>Bacteria</taxon>
        <taxon>Pseudomonadati</taxon>
        <taxon>Pseudomonadota</taxon>
        <taxon>Alphaproteobacteria</taxon>
        <taxon>Rhodobacterales</taxon>
        <taxon>Paracoccaceae</taxon>
        <taxon>Yoonia</taxon>
    </lineage>
</organism>
<protein>
    <recommendedName>
        <fullName evidence="3">DNA alkylation repair enzyme</fullName>
    </recommendedName>
</protein>
<dbReference type="Pfam" id="PF08713">
    <property type="entry name" value="DNA_alkylation"/>
    <property type="match status" value="1"/>
</dbReference>
<sequence>MMDEHSTTDALADHAGMTLDDALAALGSDPAKAAEMARHHKVDRAYLGVTPPAIEAVAKGWREALDLEARLALAAALWASDVHEGQIAAAKLLTQARIRPDDSAAWDMITAWVPACDGAAIADQVAIAGQKRLVADPARFDVLADWVASDHLWTKAAVLGFTLPWTKQTHPKPADLALRDRALDWAGTLAGDPHKVIQTALVSWLASLAKHDPASASGFVDRHGAAMKSYALKSARHRLG</sequence>
<gene>
    <name evidence="1" type="ORF">SKA53_06237</name>
</gene>
<dbReference type="Proteomes" id="UP000004507">
    <property type="component" value="Unassembled WGS sequence"/>
</dbReference>